<organism evidence="1 2">
    <name type="scientific">Dryococelus australis</name>
    <dbReference type="NCBI Taxonomy" id="614101"/>
    <lineage>
        <taxon>Eukaryota</taxon>
        <taxon>Metazoa</taxon>
        <taxon>Ecdysozoa</taxon>
        <taxon>Arthropoda</taxon>
        <taxon>Hexapoda</taxon>
        <taxon>Insecta</taxon>
        <taxon>Pterygota</taxon>
        <taxon>Neoptera</taxon>
        <taxon>Polyneoptera</taxon>
        <taxon>Phasmatodea</taxon>
        <taxon>Verophasmatodea</taxon>
        <taxon>Anareolatae</taxon>
        <taxon>Phasmatidae</taxon>
        <taxon>Eurycanthinae</taxon>
        <taxon>Dryococelus</taxon>
    </lineage>
</organism>
<gene>
    <name evidence="1" type="ORF">PR048_023185</name>
</gene>
<dbReference type="PANTHER" id="PTHR47018:SF3">
    <property type="entry name" value="MYCBP-ASSOCIATED PROTEIN"/>
    <property type="match status" value="1"/>
</dbReference>
<keyword evidence="2" id="KW-1185">Reference proteome</keyword>
<dbReference type="EMBL" id="JARBHB010000009">
    <property type="protein sequence ID" value="KAJ8875290.1"/>
    <property type="molecule type" value="Genomic_DNA"/>
</dbReference>
<comment type="caution">
    <text evidence="1">The sequence shown here is derived from an EMBL/GenBank/DDBJ whole genome shotgun (WGS) entry which is preliminary data.</text>
</comment>
<proteinExistence type="predicted"/>
<name>A0ABQ9GTD3_9NEOP</name>
<accession>A0ABQ9GTD3</accession>
<dbReference type="PANTHER" id="PTHR47018">
    <property type="entry name" value="CXC DOMAIN-CONTAINING PROTEIN-RELATED"/>
    <property type="match status" value="1"/>
</dbReference>
<sequence>MDSVVNVETSDTMCEIANDLKKNKLQLQSSETSKLWLAYQKMVQTVCKLIAADRTSSWKLHLEAIQECLVIVAAAGHLNYLKSGYKYLQDMLKLPSDNPSVYELFQKVQFVVRRSDQCWAGLGSDLMIEQVLMHSIKSRGGLKRGSGLTEIQQAIWLNSMPVCYLYNLAMQDYSKVLFETSKQHKEVGESRQSRDICDFQKIIECMKPISPFDSDTSFRNIITGVTADPSVNVHELHSIGTKIINKMVGKPVYTYYAKRSDRAKTLGSASAVTSAEKTLT</sequence>
<protein>
    <submittedName>
        <fullName evidence="1">Uncharacterized protein</fullName>
    </submittedName>
</protein>
<reference evidence="1 2" key="1">
    <citation type="submission" date="2023-02" db="EMBL/GenBank/DDBJ databases">
        <title>LHISI_Scaffold_Assembly.</title>
        <authorList>
            <person name="Stuart O.P."/>
            <person name="Cleave R."/>
            <person name="Magrath M.J.L."/>
            <person name="Mikheyev A.S."/>
        </authorList>
    </citation>
    <scope>NUCLEOTIDE SEQUENCE [LARGE SCALE GENOMIC DNA]</scope>
    <source>
        <strain evidence="1">Daus_M_001</strain>
        <tissue evidence="1">Leg muscle</tissue>
    </source>
</reference>
<evidence type="ECO:0000313" key="2">
    <source>
        <dbReference type="Proteomes" id="UP001159363"/>
    </source>
</evidence>
<dbReference type="Proteomes" id="UP001159363">
    <property type="component" value="Chromosome 8"/>
</dbReference>
<evidence type="ECO:0000313" key="1">
    <source>
        <dbReference type="EMBL" id="KAJ8875290.1"/>
    </source>
</evidence>